<evidence type="ECO:0000313" key="3">
    <source>
        <dbReference type="Proteomes" id="UP000032900"/>
    </source>
</evidence>
<evidence type="ECO:0000256" key="1">
    <source>
        <dbReference type="SAM" id="Phobius"/>
    </source>
</evidence>
<sequence>MFIISVFGFLLLMNWCGRIMMPPTSPKPVETVSPSVESADVDDGLPRLKSYEELMTERSRRPESDPASFFLFVMMLTALLLMGYYAYKKGWLSTLFPQWVRFNIRLYYERKSGRLLLKLDVFNNTAESKTFMRPYLLFKKWGSGRSFVIKNDLFPLTLTPGTGHSMVIDVEQFWEKVPDLKGFNRVGASIDTSFGKSYRTWAYPRWFVVGKI</sequence>
<organism evidence="2 3">
    <name type="scientific">Geofilum rubicundum JCM 15548</name>
    <dbReference type="NCBI Taxonomy" id="1236989"/>
    <lineage>
        <taxon>Bacteria</taxon>
        <taxon>Pseudomonadati</taxon>
        <taxon>Bacteroidota</taxon>
        <taxon>Bacteroidia</taxon>
        <taxon>Marinilabiliales</taxon>
        <taxon>Marinilabiliaceae</taxon>
        <taxon>Geofilum</taxon>
    </lineage>
</organism>
<name>A0A0E9LXQ9_9BACT</name>
<comment type="caution">
    <text evidence="2">The sequence shown here is derived from an EMBL/GenBank/DDBJ whole genome shotgun (WGS) entry which is preliminary data.</text>
</comment>
<keyword evidence="1" id="KW-1133">Transmembrane helix</keyword>
<dbReference type="Proteomes" id="UP000032900">
    <property type="component" value="Unassembled WGS sequence"/>
</dbReference>
<accession>A0A0E9LXQ9</accession>
<dbReference type="AlphaFoldDB" id="A0A0E9LXQ9"/>
<evidence type="ECO:0000313" key="2">
    <source>
        <dbReference type="EMBL" id="GAO30034.1"/>
    </source>
</evidence>
<feature type="transmembrane region" description="Helical" evidence="1">
    <location>
        <begin position="67"/>
        <end position="87"/>
    </location>
</feature>
<protein>
    <submittedName>
        <fullName evidence="2">Uncharacterized protein</fullName>
    </submittedName>
</protein>
<dbReference type="STRING" id="1236989.JCM15548_12278"/>
<dbReference type="EMBL" id="BAZW01000017">
    <property type="protein sequence ID" value="GAO30034.1"/>
    <property type="molecule type" value="Genomic_DNA"/>
</dbReference>
<keyword evidence="3" id="KW-1185">Reference proteome</keyword>
<keyword evidence="1" id="KW-0472">Membrane</keyword>
<gene>
    <name evidence="2" type="ORF">JCM15548_12278</name>
</gene>
<reference evidence="2 3" key="1">
    <citation type="journal article" date="2015" name="Microbes Environ.">
        <title>Distribution and evolution of nitrogen fixation genes in the phylum bacteroidetes.</title>
        <authorList>
            <person name="Inoue J."/>
            <person name="Oshima K."/>
            <person name="Suda W."/>
            <person name="Sakamoto M."/>
            <person name="Iino T."/>
            <person name="Noda S."/>
            <person name="Hongoh Y."/>
            <person name="Hattori M."/>
            <person name="Ohkuma M."/>
        </authorList>
    </citation>
    <scope>NUCLEOTIDE SEQUENCE [LARGE SCALE GENOMIC DNA]</scope>
    <source>
        <strain evidence="2">JCM 15548</strain>
    </source>
</reference>
<proteinExistence type="predicted"/>
<keyword evidence="1" id="KW-0812">Transmembrane</keyword>